<gene>
    <name evidence="2" type="ORF">JX360_00145</name>
</gene>
<name>A0ABT0C6A5_THEVL</name>
<comment type="caution">
    <text evidence="2">The sequence shown here is derived from an EMBL/GenBank/DDBJ whole genome shotgun (WGS) entry which is preliminary data.</text>
</comment>
<dbReference type="SMART" id="SM00100">
    <property type="entry name" value="cNMP"/>
    <property type="match status" value="1"/>
</dbReference>
<evidence type="ECO:0000259" key="1">
    <source>
        <dbReference type="PROSITE" id="PS50042"/>
    </source>
</evidence>
<sequence>MRQIRPQAPMSSTRHFPFERVREHLLFQSLEDAEWQALTTALLPSRFQPGHVIFQEGDPSSDLYVILSGVVELRRQYVRHPGDYLLATLHAGRVFGELSLLTGRRRSFTAVSLMEVQTLRLSTEGLILLPLEVQVKLYRAWSSIISERLYWIDSMFTDLLEQRGVENVASAMALLHQRYPS</sequence>
<dbReference type="Gene3D" id="2.60.120.10">
    <property type="entry name" value="Jelly Rolls"/>
    <property type="match status" value="1"/>
</dbReference>
<dbReference type="EMBL" id="JAFIRA010000001">
    <property type="protein sequence ID" value="MCJ2541327.1"/>
    <property type="molecule type" value="Genomic_DNA"/>
</dbReference>
<dbReference type="InterPro" id="IPR018490">
    <property type="entry name" value="cNMP-bd_dom_sf"/>
</dbReference>
<dbReference type="RefSeq" id="WP_244348331.1">
    <property type="nucleotide sequence ID" value="NZ_JAFIRA010000001.1"/>
</dbReference>
<feature type="domain" description="Cyclic nucleotide-binding" evidence="1">
    <location>
        <begin position="26"/>
        <end position="147"/>
    </location>
</feature>
<evidence type="ECO:0000313" key="3">
    <source>
        <dbReference type="Proteomes" id="UP000830835"/>
    </source>
</evidence>
<organism evidence="2 3">
    <name type="scientific">Thermostichus vulcanus str. 'Rupite'</name>
    <dbReference type="NCBI Taxonomy" id="2813851"/>
    <lineage>
        <taxon>Bacteria</taxon>
        <taxon>Bacillati</taxon>
        <taxon>Cyanobacteriota</taxon>
        <taxon>Cyanophyceae</taxon>
        <taxon>Thermostichales</taxon>
        <taxon>Thermostichaceae</taxon>
        <taxon>Thermostichus</taxon>
    </lineage>
</organism>
<dbReference type="PANTHER" id="PTHR11635">
    <property type="entry name" value="CAMP-DEPENDENT PROTEIN KINASE REGULATORY CHAIN"/>
    <property type="match status" value="1"/>
</dbReference>
<evidence type="ECO:0000313" key="2">
    <source>
        <dbReference type="EMBL" id="MCJ2541327.1"/>
    </source>
</evidence>
<dbReference type="Pfam" id="PF00027">
    <property type="entry name" value="cNMP_binding"/>
    <property type="match status" value="1"/>
</dbReference>
<dbReference type="InterPro" id="IPR050503">
    <property type="entry name" value="cAMP-dep_PK_reg_su-like"/>
</dbReference>
<dbReference type="SUPFAM" id="SSF51206">
    <property type="entry name" value="cAMP-binding domain-like"/>
    <property type="match status" value="1"/>
</dbReference>
<protein>
    <submittedName>
        <fullName evidence="2">Cyclic nucleotide-binding domain-containing protein</fullName>
    </submittedName>
</protein>
<dbReference type="PROSITE" id="PS50042">
    <property type="entry name" value="CNMP_BINDING_3"/>
    <property type="match status" value="1"/>
</dbReference>
<reference evidence="2" key="1">
    <citation type="submission" date="2021-02" db="EMBL/GenBank/DDBJ databases">
        <title>The CRISPR/cas machinery reduction and long-range gene transfer in the hot spring cyanobacterium Synechococcus.</title>
        <authorList>
            <person name="Dvorak P."/>
            <person name="Jahodarova E."/>
            <person name="Hasler P."/>
            <person name="Poulickova A."/>
        </authorList>
    </citation>
    <scope>NUCLEOTIDE SEQUENCE</scope>
    <source>
        <strain evidence="2">Rupite</strain>
    </source>
</reference>
<dbReference type="CDD" id="cd00038">
    <property type="entry name" value="CAP_ED"/>
    <property type="match status" value="1"/>
</dbReference>
<dbReference type="InterPro" id="IPR014710">
    <property type="entry name" value="RmlC-like_jellyroll"/>
</dbReference>
<proteinExistence type="predicted"/>
<accession>A0ABT0C6A5</accession>
<keyword evidence="3" id="KW-1185">Reference proteome</keyword>
<dbReference type="Proteomes" id="UP000830835">
    <property type="component" value="Unassembled WGS sequence"/>
</dbReference>
<dbReference type="InterPro" id="IPR000595">
    <property type="entry name" value="cNMP-bd_dom"/>
</dbReference>
<dbReference type="PANTHER" id="PTHR11635:SF152">
    <property type="entry name" value="CAMP-DEPENDENT PROTEIN KINASE TYPE I REGULATORY SUBUNIT-RELATED"/>
    <property type="match status" value="1"/>
</dbReference>